<keyword evidence="2 3" id="KW-0040">ANK repeat</keyword>
<keyword evidence="1" id="KW-0677">Repeat</keyword>
<proteinExistence type="predicted"/>
<feature type="repeat" description="ANK" evidence="3">
    <location>
        <begin position="45"/>
        <end position="77"/>
    </location>
</feature>
<dbReference type="PANTHER" id="PTHR24171:SF8">
    <property type="entry name" value="BRCA1-ASSOCIATED RING DOMAIN PROTEIN 1"/>
    <property type="match status" value="1"/>
</dbReference>
<keyword evidence="5" id="KW-1185">Reference proteome</keyword>
<sequence>MTDDSLDPELIELANALLDAARTGDAETVRAFLDNGAPANLRDASGNSPLMLAAYHGHAALVTELAARGADVDLLNDRGQSPLAGAAFKGFTEVATALLEAGADPDLGEPSGLATARYFERAEIVELIEARRA</sequence>
<dbReference type="Pfam" id="PF12796">
    <property type="entry name" value="Ank_2"/>
    <property type="match status" value="1"/>
</dbReference>
<dbReference type="PROSITE" id="PS50088">
    <property type="entry name" value="ANK_REPEAT"/>
    <property type="match status" value="3"/>
</dbReference>
<dbReference type="EMBL" id="QOCI01000001">
    <property type="protein sequence ID" value="RRR20023.1"/>
    <property type="molecule type" value="Genomic_DNA"/>
</dbReference>
<evidence type="ECO:0000256" key="3">
    <source>
        <dbReference type="PROSITE-ProRule" id="PRU00023"/>
    </source>
</evidence>
<dbReference type="GO" id="GO:0085020">
    <property type="term" value="P:protein K6-linked ubiquitination"/>
    <property type="evidence" value="ECO:0007669"/>
    <property type="project" value="TreeGrafter"/>
</dbReference>
<dbReference type="GO" id="GO:0004842">
    <property type="term" value="F:ubiquitin-protein transferase activity"/>
    <property type="evidence" value="ECO:0007669"/>
    <property type="project" value="TreeGrafter"/>
</dbReference>
<dbReference type="InterPro" id="IPR002110">
    <property type="entry name" value="Ankyrin_rpt"/>
</dbReference>
<evidence type="ECO:0000313" key="5">
    <source>
        <dbReference type="Proteomes" id="UP000274327"/>
    </source>
</evidence>
<gene>
    <name evidence="4" type="ORF">DS079_01055</name>
</gene>
<evidence type="ECO:0000256" key="1">
    <source>
        <dbReference type="ARBA" id="ARBA00022737"/>
    </source>
</evidence>
<dbReference type="Proteomes" id="UP000274327">
    <property type="component" value="Unassembled WGS sequence"/>
</dbReference>
<dbReference type="SUPFAM" id="SSF48403">
    <property type="entry name" value="Ankyrin repeat"/>
    <property type="match status" value="1"/>
</dbReference>
<reference evidence="4 5" key="1">
    <citation type="submission" date="2018-07" db="EMBL/GenBank/DDBJ databases">
        <title>Brachybacteriurn paraconglorneratum KCTC 9916.</title>
        <authorList>
            <person name="Li Y."/>
        </authorList>
    </citation>
    <scope>NUCLEOTIDE SEQUENCE [LARGE SCALE GENOMIC DNA]</scope>
    <source>
        <strain evidence="4 5">KCTC 9916</strain>
    </source>
</reference>
<organism evidence="4 5">
    <name type="scientific">Brachybacterium paraconglomeratum</name>
    <dbReference type="NCBI Taxonomy" id="173362"/>
    <lineage>
        <taxon>Bacteria</taxon>
        <taxon>Bacillati</taxon>
        <taxon>Actinomycetota</taxon>
        <taxon>Actinomycetes</taxon>
        <taxon>Micrococcales</taxon>
        <taxon>Dermabacteraceae</taxon>
        <taxon>Brachybacterium</taxon>
    </lineage>
</organism>
<name>A0A426SPG1_9MICO</name>
<feature type="repeat" description="ANK" evidence="3">
    <location>
        <begin position="12"/>
        <end position="44"/>
    </location>
</feature>
<dbReference type="Gene3D" id="1.25.40.20">
    <property type="entry name" value="Ankyrin repeat-containing domain"/>
    <property type="match status" value="1"/>
</dbReference>
<protein>
    <submittedName>
        <fullName evidence="4">Ankyrin repeat domain-containing protein</fullName>
    </submittedName>
</protein>
<dbReference type="GeneID" id="78119620"/>
<dbReference type="AlphaFoldDB" id="A0A426SPG1"/>
<feature type="repeat" description="ANK" evidence="3">
    <location>
        <begin position="78"/>
        <end position="110"/>
    </location>
</feature>
<evidence type="ECO:0000313" key="4">
    <source>
        <dbReference type="EMBL" id="RRR20023.1"/>
    </source>
</evidence>
<evidence type="ECO:0000256" key="2">
    <source>
        <dbReference type="ARBA" id="ARBA00023043"/>
    </source>
</evidence>
<dbReference type="PANTHER" id="PTHR24171">
    <property type="entry name" value="ANKYRIN REPEAT DOMAIN-CONTAINING PROTEIN 39-RELATED"/>
    <property type="match status" value="1"/>
</dbReference>
<dbReference type="RefSeq" id="WP_126984462.1">
    <property type="nucleotide sequence ID" value="NZ_ML133851.1"/>
</dbReference>
<accession>A0A426SPG1</accession>
<comment type="caution">
    <text evidence="4">The sequence shown here is derived from an EMBL/GenBank/DDBJ whole genome shotgun (WGS) entry which is preliminary data.</text>
</comment>
<dbReference type="InterPro" id="IPR036770">
    <property type="entry name" value="Ankyrin_rpt-contain_sf"/>
</dbReference>
<dbReference type="PROSITE" id="PS50297">
    <property type="entry name" value="ANK_REP_REGION"/>
    <property type="match status" value="2"/>
</dbReference>
<dbReference type="SMART" id="SM00248">
    <property type="entry name" value="ANK"/>
    <property type="match status" value="3"/>
</dbReference>